<protein>
    <submittedName>
        <fullName evidence="1">Uncharacterized protein</fullName>
    </submittedName>
</protein>
<reference evidence="1" key="1">
    <citation type="submission" date="2014-09" db="EMBL/GenBank/DDBJ databases">
        <authorList>
            <person name="Magalhaes I.L.F."/>
            <person name="Oliveira U."/>
            <person name="Santos F.R."/>
            <person name="Vidigal T.H.D.A."/>
            <person name="Brescovit A.D."/>
            <person name="Santos A.J."/>
        </authorList>
    </citation>
    <scope>NUCLEOTIDE SEQUENCE</scope>
    <source>
        <tissue evidence="1">Shoot tissue taken approximately 20 cm above the soil surface</tissue>
    </source>
</reference>
<accession>A0A0A8Z3W9</accession>
<evidence type="ECO:0000313" key="1">
    <source>
        <dbReference type="EMBL" id="JAD32393.1"/>
    </source>
</evidence>
<dbReference type="EMBL" id="GBRH01265502">
    <property type="protein sequence ID" value="JAD32393.1"/>
    <property type="molecule type" value="Transcribed_RNA"/>
</dbReference>
<proteinExistence type="predicted"/>
<organism evidence="1">
    <name type="scientific">Arundo donax</name>
    <name type="common">Giant reed</name>
    <name type="synonym">Donax arundinaceus</name>
    <dbReference type="NCBI Taxonomy" id="35708"/>
    <lineage>
        <taxon>Eukaryota</taxon>
        <taxon>Viridiplantae</taxon>
        <taxon>Streptophyta</taxon>
        <taxon>Embryophyta</taxon>
        <taxon>Tracheophyta</taxon>
        <taxon>Spermatophyta</taxon>
        <taxon>Magnoliopsida</taxon>
        <taxon>Liliopsida</taxon>
        <taxon>Poales</taxon>
        <taxon>Poaceae</taxon>
        <taxon>PACMAD clade</taxon>
        <taxon>Arundinoideae</taxon>
        <taxon>Arundineae</taxon>
        <taxon>Arundo</taxon>
    </lineage>
</organism>
<dbReference type="PANTHER" id="PTHR33074:SF62">
    <property type="entry name" value="EXPRESSED PROTEIN"/>
    <property type="match status" value="1"/>
</dbReference>
<reference evidence="1" key="2">
    <citation type="journal article" date="2015" name="Data Brief">
        <title>Shoot transcriptome of the giant reed, Arundo donax.</title>
        <authorList>
            <person name="Barrero R.A."/>
            <person name="Guerrero F.D."/>
            <person name="Moolhuijzen P."/>
            <person name="Goolsby J.A."/>
            <person name="Tidwell J."/>
            <person name="Bellgard S.E."/>
            <person name="Bellgard M.I."/>
        </authorList>
    </citation>
    <scope>NUCLEOTIDE SEQUENCE</scope>
    <source>
        <tissue evidence="1">Shoot tissue taken approximately 20 cm above the soil surface</tissue>
    </source>
</reference>
<dbReference type="PANTHER" id="PTHR33074">
    <property type="entry name" value="EXPRESSED PROTEIN-RELATED"/>
    <property type="match status" value="1"/>
</dbReference>
<dbReference type="AlphaFoldDB" id="A0A0A8Z3W9"/>
<name>A0A0A8Z3W9_ARUDO</name>
<sequence length="136" mass="15023">MGDHHMEQLQDDHLLEGLAHGQQDQSFRHYHRQQAKSKMFRSGLLLAPGGEAGAGRALRNLLVSHPAPGMDDDVVYLQARVKFDDPKTFVLALDTRNGTLLGAAEFATERERGAGVMYFPSNISRYIDPGQGSSYP</sequence>